<gene>
    <name evidence="2" type="ORF">SAMN04488065_1526</name>
</gene>
<feature type="transmembrane region" description="Helical" evidence="1">
    <location>
        <begin position="172"/>
        <end position="189"/>
    </location>
</feature>
<feature type="transmembrane region" description="Helical" evidence="1">
    <location>
        <begin position="44"/>
        <end position="75"/>
    </location>
</feature>
<dbReference type="RefSeq" id="WP_092633456.1">
    <property type="nucleotide sequence ID" value="NZ_FNQT01000001.1"/>
</dbReference>
<protein>
    <submittedName>
        <fullName evidence="2">Uncharacterized protein</fullName>
    </submittedName>
</protein>
<feature type="transmembrane region" description="Helical" evidence="1">
    <location>
        <begin position="96"/>
        <end position="119"/>
    </location>
</feature>
<evidence type="ECO:0000313" key="3">
    <source>
        <dbReference type="Proteomes" id="UP000236755"/>
    </source>
</evidence>
<dbReference type="AlphaFoldDB" id="A0A1H3XEZ1"/>
<dbReference type="STRING" id="555874.SAMN04488065_1526"/>
<dbReference type="Proteomes" id="UP000236755">
    <property type="component" value="Unassembled WGS sequence"/>
</dbReference>
<dbReference type="EMBL" id="FNQT01000001">
    <property type="protein sequence ID" value="SDZ97926.1"/>
    <property type="molecule type" value="Genomic_DNA"/>
</dbReference>
<keyword evidence="3" id="KW-1185">Reference proteome</keyword>
<feature type="transmembrane region" description="Helical" evidence="1">
    <location>
        <begin position="131"/>
        <end position="151"/>
    </location>
</feature>
<keyword evidence="1" id="KW-0812">Transmembrane</keyword>
<proteinExistence type="predicted"/>
<reference evidence="2 3" key="1">
    <citation type="submission" date="2016-10" db="EMBL/GenBank/DDBJ databases">
        <authorList>
            <person name="de Groot N.N."/>
        </authorList>
    </citation>
    <scope>NUCLEOTIDE SEQUENCE [LARGE SCALE GENOMIC DNA]</scope>
    <source>
        <strain evidence="2 3">CGMCC 1.8712</strain>
    </source>
</reference>
<evidence type="ECO:0000313" key="2">
    <source>
        <dbReference type="EMBL" id="SDZ97926.1"/>
    </source>
</evidence>
<sequence length="196" mass="19487">MPLHRLAERSAPLSVPLFVFALAATALLVVPAVAAGPLSLAEAYLIAVALSILAVANGAPYAVVVAVGTLPLVWLDSAGYASPEAAVGDTSRTGVAVHHVAVGFGYGLASACVGSVLVGAELAGLPLPSGFVVPSGAAVGGLLIGGAFVSLQSWRYRTLGTALDWRTAGTTVGLGVLLALSPAVTYWQFGGRLGGL</sequence>
<keyword evidence="1" id="KW-1133">Transmembrane helix</keyword>
<organism evidence="2 3">
    <name type="scientific">Haloplanus vescus</name>
    <dbReference type="NCBI Taxonomy" id="555874"/>
    <lineage>
        <taxon>Archaea</taxon>
        <taxon>Methanobacteriati</taxon>
        <taxon>Methanobacteriota</taxon>
        <taxon>Stenosarchaea group</taxon>
        <taxon>Halobacteria</taxon>
        <taxon>Halobacteriales</taxon>
        <taxon>Haloferacaceae</taxon>
        <taxon>Haloplanus</taxon>
    </lineage>
</organism>
<name>A0A1H3XEZ1_9EURY</name>
<evidence type="ECO:0000256" key="1">
    <source>
        <dbReference type="SAM" id="Phobius"/>
    </source>
</evidence>
<accession>A0A1H3XEZ1</accession>
<dbReference type="OrthoDB" id="385111at2157"/>
<keyword evidence="1" id="KW-0472">Membrane</keyword>